<keyword evidence="2 4" id="KW-0863">Zinc-finger</keyword>
<protein>
    <recommendedName>
        <fullName evidence="10">PHD-type domain-containing protein</fullName>
    </recommendedName>
</protein>
<dbReference type="InterPro" id="IPR051188">
    <property type="entry name" value="PHD-type_Zinc_Finger"/>
</dbReference>
<dbReference type="PROSITE" id="PS50089">
    <property type="entry name" value="ZF_RING_2"/>
    <property type="match status" value="1"/>
</dbReference>
<dbReference type="Gene3D" id="3.30.40.10">
    <property type="entry name" value="Zinc/RING finger domain, C3HC4 (zinc finger)"/>
    <property type="match status" value="2"/>
</dbReference>
<dbReference type="InterPro" id="IPR011011">
    <property type="entry name" value="Znf_FYVE_PHD"/>
</dbReference>
<name>A0A2P4T4J2_BAMTH</name>
<dbReference type="InterPro" id="IPR019786">
    <property type="entry name" value="Zinc_finger_PHD-type_CS"/>
</dbReference>
<dbReference type="PANTHER" id="PTHR12420:SF47">
    <property type="entry name" value="PHD FINGER PROTEIN 7"/>
    <property type="match status" value="1"/>
</dbReference>
<evidence type="ECO:0000256" key="5">
    <source>
        <dbReference type="SAM" id="MobiDB-lite"/>
    </source>
</evidence>
<keyword evidence="3" id="KW-0862">Zinc</keyword>
<dbReference type="GO" id="GO:0005634">
    <property type="term" value="C:nucleus"/>
    <property type="evidence" value="ECO:0007669"/>
    <property type="project" value="TreeGrafter"/>
</dbReference>
<dbReference type="InterPro" id="IPR034732">
    <property type="entry name" value="EPHD"/>
</dbReference>
<dbReference type="AlphaFoldDB" id="A0A2P4T4J2"/>
<dbReference type="InterPro" id="IPR001841">
    <property type="entry name" value="Znf_RING"/>
</dbReference>
<evidence type="ECO:0000313" key="9">
    <source>
        <dbReference type="Proteomes" id="UP000237246"/>
    </source>
</evidence>
<feature type="domain" description="PHD-type" evidence="7">
    <location>
        <begin position="1"/>
        <end position="63"/>
    </location>
</feature>
<dbReference type="OrthoDB" id="512616at2759"/>
<dbReference type="SUPFAM" id="SSF57903">
    <property type="entry name" value="FYVE/PHD zinc finger"/>
    <property type="match status" value="1"/>
</dbReference>
<reference evidence="8 9" key="1">
    <citation type="submission" date="2018-01" db="EMBL/GenBank/DDBJ databases">
        <title>Comparison of the Chinese Bamboo Partridge and Red Junglefowl genome sequences highlights the importance of demography in genome evolution.</title>
        <authorList>
            <person name="Tiley G.P."/>
            <person name="Kimball R.T."/>
            <person name="Braun E.L."/>
            <person name="Burleigh J.G."/>
        </authorList>
    </citation>
    <scope>NUCLEOTIDE SEQUENCE [LARGE SCALE GENOMIC DNA]</scope>
    <source>
        <strain evidence="8">RTK389</strain>
        <tissue evidence="8">Blood</tissue>
    </source>
</reference>
<proteinExistence type="predicted"/>
<keyword evidence="9" id="KW-1185">Reference proteome</keyword>
<dbReference type="InterPro" id="IPR013083">
    <property type="entry name" value="Znf_RING/FYVE/PHD"/>
</dbReference>
<dbReference type="Proteomes" id="UP000237246">
    <property type="component" value="Unassembled WGS sequence"/>
</dbReference>
<dbReference type="InterPro" id="IPR001965">
    <property type="entry name" value="Znf_PHD"/>
</dbReference>
<dbReference type="CDD" id="cd16448">
    <property type="entry name" value="RING-H2"/>
    <property type="match status" value="1"/>
</dbReference>
<evidence type="ECO:0000259" key="7">
    <source>
        <dbReference type="PROSITE" id="PS51805"/>
    </source>
</evidence>
<evidence type="ECO:0008006" key="10">
    <source>
        <dbReference type="Google" id="ProtNLM"/>
    </source>
</evidence>
<gene>
    <name evidence="8" type="ORF">CIB84_005005</name>
</gene>
<dbReference type="PROSITE" id="PS01359">
    <property type="entry name" value="ZF_PHD_1"/>
    <property type="match status" value="1"/>
</dbReference>
<accession>A0A2P4T4J2</accession>
<evidence type="ECO:0000256" key="3">
    <source>
        <dbReference type="ARBA" id="ARBA00022833"/>
    </source>
</evidence>
<dbReference type="SMART" id="SM00249">
    <property type="entry name" value="PHD"/>
    <property type="match status" value="2"/>
</dbReference>
<organism evidence="8 9">
    <name type="scientific">Bambusicola thoracicus</name>
    <name type="common">Chinese bamboo-partridge</name>
    <name type="synonym">Perdix thoracica</name>
    <dbReference type="NCBI Taxonomy" id="9083"/>
    <lineage>
        <taxon>Eukaryota</taxon>
        <taxon>Metazoa</taxon>
        <taxon>Chordata</taxon>
        <taxon>Craniata</taxon>
        <taxon>Vertebrata</taxon>
        <taxon>Euteleostomi</taxon>
        <taxon>Archelosauria</taxon>
        <taxon>Archosauria</taxon>
        <taxon>Dinosauria</taxon>
        <taxon>Saurischia</taxon>
        <taxon>Theropoda</taxon>
        <taxon>Coelurosauria</taxon>
        <taxon>Aves</taxon>
        <taxon>Neognathae</taxon>
        <taxon>Galloanserae</taxon>
        <taxon>Galliformes</taxon>
        <taxon>Phasianidae</taxon>
        <taxon>Perdicinae</taxon>
        <taxon>Bambusicola</taxon>
    </lineage>
</organism>
<dbReference type="EMBL" id="PPHD01009206">
    <property type="protein sequence ID" value="POI31244.1"/>
    <property type="molecule type" value="Genomic_DNA"/>
</dbReference>
<dbReference type="PANTHER" id="PTHR12420">
    <property type="entry name" value="PHD FINGER PROTEIN"/>
    <property type="match status" value="1"/>
</dbReference>
<evidence type="ECO:0000256" key="2">
    <source>
        <dbReference type="ARBA" id="ARBA00022771"/>
    </source>
</evidence>
<sequence>MEAIQRTIQLADQKHCFVCGGRGAAISCEETGCERSFHLPCAEDRECVTQYFGQHRSFCWEHCPQQAAEAAPSKNTICIICLEPVGDSTSYCTMVCPVCKQAWFHRGCMRKHALHTSTMRFFCPVCRGKARFRSQMTTLGIQIPVSLVEKLGMSSRRMSRDALDLPPAWGTGDSSHSLSSLADDYLGGTMQHTSRREKGTGTAMPARASTQEAGRGRRKRGE</sequence>
<comment type="caution">
    <text evidence="8">The sequence shown here is derived from an EMBL/GenBank/DDBJ whole genome shotgun (WGS) entry which is preliminary data.</text>
</comment>
<dbReference type="Pfam" id="PF13771">
    <property type="entry name" value="zf-HC5HC2H"/>
    <property type="match status" value="1"/>
</dbReference>
<evidence type="ECO:0000259" key="6">
    <source>
        <dbReference type="PROSITE" id="PS50089"/>
    </source>
</evidence>
<feature type="domain" description="RING-type" evidence="6">
    <location>
        <begin position="78"/>
        <end position="127"/>
    </location>
</feature>
<dbReference type="GO" id="GO:0008270">
    <property type="term" value="F:zinc ion binding"/>
    <property type="evidence" value="ECO:0007669"/>
    <property type="project" value="UniProtKB-KW"/>
</dbReference>
<evidence type="ECO:0000313" key="8">
    <source>
        <dbReference type="EMBL" id="POI31244.1"/>
    </source>
</evidence>
<evidence type="ECO:0000256" key="1">
    <source>
        <dbReference type="ARBA" id="ARBA00022723"/>
    </source>
</evidence>
<feature type="region of interest" description="Disordered" evidence="5">
    <location>
        <begin position="190"/>
        <end position="222"/>
    </location>
</feature>
<keyword evidence="1" id="KW-0479">Metal-binding</keyword>
<evidence type="ECO:0000256" key="4">
    <source>
        <dbReference type="PROSITE-ProRule" id="PRU00175"/>
    </source>
</evidence>
<dbReference type="PROSITE" id="PS51805">
    <property type="entry name" value="EPHD"/>
    <property type="match status" value="1"/>
</dbReference>